<organism evidence="31 32">
    <name type="scientific">Molossus molossus</name>
    <name type="common">Pallas' mastiff bat</name>
    <name type="synonym">Vespertilio molossus</name>
    <dbReference type="NCBI Taxonomy" id="27622"/>
    <lineage>
        <taxon>Eukaryota</taxon>
        <taxon>Metazoa</taxon>
        <taxon>Chordata</taxon>
        <taxon>Craniata</taxon>
        <taxon>Vertebrata</taxon>
        <taxon>Euteleostomi</taxon>
        <taxon>Mammalia</taxon>
        <taxon>Eutheria</taxon>
        <taxon>Laurasiatheria</taxon>
        <taxon>Chiroptera</taxon>
        <taxon>Yangochiroptera</taxon>
        <taxon>Molossidae</taxon>
        <taxon>Molossus</taxon>
    </lineage>
</organism>
<dbReference type="AlphaFoldDB" id="A0A7J8C9S5"/>
<comment type="catalytic activity">
    <reaction evidence="19">
        <text>dodecanoyl-CoA + H2O = S-dodecanoyl-4'-phosphopantetheine + adenosine 3',5'-bisphosphate + 2 H(+)</text>
        <dbReference type="Rhea" id="RHEA:50024"/>
        <dbReference type="ChEBI" id="CHEBI:15377"/>
        <dbReference type="ChEBI" id="CHEBI:15378"/>
        <dbReference type="ChEBI" id="CHEBI:57375"/>
        <dbReference type="ChEBI" id="CHEBI:58343"/>
        <dbReference type="ChEBI" id="CHEBI:132015"/>
    </reaction>
    <physiologicalReaction direction="left-to-right" evidence="19">
        <dbReference type="Rhea" id="RHEA:50025"/>
    </physiologicalReaction>
</comment>
<comment type="catalytic activity">
    <reaction evidence="23">
        <text>butanoyl-CoA + H2O = S-butanoyl-4'-phosphopantetheine + adenosine 3',5'-bisphosphate + 2 H(+)</text>
        <dbReference type="Rhea" id="RHEA:49976"/>
        <dbReference type="ChEBI" id="CHEBI:15377"/>
        <dbReference type="ChEBI" id="CHEBI:15378"/>
        <dbReference type="ChEBI" id="CHEBI:57371"/>
        <dbReference type="ChEBI" id="CHEBI:58343"/>
        <dbReference type="ChEBI" id="CHEBI:132011"/>
    </reaction>
    <physiologicalReaction direction="left-to-right" evidence="23">
        <dbReference type="Rhea" id="RHEA:49977"/>
    </physiologicalReaction>
</comment>
<evidence type="ECO:0000313" key="32">
    <source>
        <dbReference type="Proteomes" id="UP000550707"/>
    </source>
</evidence>
<evidence type="ECO:0000256" key="23">
    <source>
        <dbReference type="ARBA" id="ARBA00049284"/>
    </source>
</evidence>
<evidence type="ECO:0000259" key="30">
    <source>
        <dbReference type="PROSITE" id="PS51462"/>
    </source>
</evidence>
<comment type="caution">
    <text evidence="31">The sequence shown here is derived from an EMBL/GenBank/DDBJ whole genome shotgun (WGS) entry which is preliminary data.</text>
</comment>
<evidence type="ECO:0000256" key="4">
    <source>
        <dbReference type="ARBA" id="ARBA00006506"/>
    </source>
</evidence>
<evidence type="ECO:0000256" key="19">
    <source>
        <dbReference type="ARBA" id="ARBA00047757"/>
    </source>
</evidence>
<evidence type="ECO:0000256" key="12">
    <source>
        <dbReference type="ARBA" id="ARBA00044908"/>
    </source>
</evidence>
<evidence type="ECO:0000256" key="20">
    <source>
        <dbReference type="ARBA" id="ARBA00048624"/>
    </source>
</evidence>
<comment type="cofactor">
    <cofactor evidence="1">
        <name>Mn(2+)</name>
        <dbReference type="ChEBI" id="CHEBI:29035"/>
    </cofactor>
</comment>
<dbReference type="EMBL" id="JACASF010000021">
    <property type="protein sequence ID" value="KAF6407624.1"/>
    <property type="molecule type" value="Genomic_DNA"/>
</dbReference>
<dbReference type="EC" id="3.6.1.77" evidence="13"/>
<dbReference type="PROSITE" id="PS51462">
    <property type="entry name" value="NUDIX"/>
    <property type="match status" value="1"/>
</dbReference>
<protein>
    <recommendedName>
        <fullName evidence="28">Peroxisomal coenzyme A diphosphatase NUDT7</fullName>
        <ecNumber evidence="13">3.6.1.77</ecNumber>
    </recommendedName>
    <alternativeName>
        <fullName evidence="29">Nucleoside diphosphate-linked moiety X motif 7</fullName>
    </alternativeName>
</protein>
<evidence type="ECO:0000256" key="5">
    <source>
        <dbReference type="ARBA" id="ARBA00011245"/>
    </source>
</evidence>
<name>A0A7J8C9S5_MOLMO</name>
<evidence type="ECO:0000256" key="17">
    <source>
        <dbReference type="ARBA" id="ARBA00047466"/>
    </source>
</evidence>
<evidence type="ECO:0000256" key="24">
    <source>
        <dbReference type="ARBA" id="ARBA00050371"/>
    </source>
</evidence>
<evidence type="ECO:0000256" key="14">
    <source>
        <dbReference type="ARBA" id="ARBA00047289"/>
    </source>
</evidence>
<evidence type="ECO:0000256" key="2">
    <source>
        <dbReference type="ARBA" id="ARBA00001946"/>
    </source>
</evidence>
<sequence length="237" mass="26744">MSRPSPPEPVRNSLIDDAKARLKKHDVGTKYSHLSSNKYSILLPLLAKEGKLHLLFTLRSEKLRRSPGEVCFPGGKCEPADVDDVATALREALEEVGLPPQQVEVVCRLVPYLLDKNTFITPVVGLIDHNFQAQPNPDEVKKVFLVPLEYFLHPRAYHQNHMTESGHHFIIHCFEYTNPEDGATYHIKGLTAKFALFVALIILGKKPTFEVEFNLNDLTSSSEEVFLKLHKHATSKL</sequence>
<dbReference type="InterPro" id="IPR045121">
    <property type="entry name" value="CoAse"/>
</dbReference>
<dbReference type="PANTHER" id="PTHR12992:SF24">
    <property type="entry name" value="PEROXISOMAL COENZYME A DIPHOSPHATASE NUDT7"/>
    <property type="match status" value="1"/>
</dbReference>
<evidence type="ECO:0000256" key="15">
    <source>
        <dbReference type="ARBA" id="ARBA00047369"/>
    </source>
</evidence>
<evidence type="ECO:0000256" key="22">
    <source>
        <dbReference type="ARBA" id="ARBA00048961"/>
    </source>
</evidence>
<keyword evidence="32" id="KW-1185">Reference proteome</keyword>
<gene>
    <name evidence="31" type="ORF">HJG59_013385</name>
</gene>
<dbReference type="SUPFAM" id="SSF55811">
    <property type="entry name" value="Nudix"/>
    <property type="match status" value="1"/>
</dbReference>
<comment type="catalytic activity">
    <reaction evidence="26">
        <text>acetyl-CoA + H2O = S-acetyl-4'-phosphopantetheine + adenosine 3',5'-bisphosphate + 2 H(+)</text>
        <dbReference type="Rhea" id="RHEA:64992"/>
        <dbReference type="ChEBI" id="CHEBI:15377"/>
        <dbReference type="ChEBI" id="CHEBI:15378"/>
        <dbReference type="ChEBI" id="CHEBI:57288"/>
        <dbReference type="ChEBI" id="CHEBI:58343"/>
        <dbReference type="ChEBI" id="CHEBI:156266"/>
    </reaction>
    <physiologicalReaction direction="left-to-right" evidence="26">
        <dbReference type="Rhea" id="RHEA:64993"/>
    </physiologicalReaction>
</comment>
<evidence type="ECO:0000256" key="21">
    <source>
        <dbReference type="ARBA" id="ARBA00048667"/>
    </source>
</evidence>
<keyword evidence="9" id="KW-0694">RNA-binding</keyword>
<evidence type="ECO:0000256" key="29">
    <source>
        <dbReference type="ARBA" id="ARBA00079598"/>
    </source>
</evidence>
<dbReference type="Pfam" id="PF00293">
    <property type="entry name" value="NUDIX"/>
    <property type="match status" value="1"/>
</dbReference>
<dbReference type="InterPro" id="IPR015797">
    <property type="entry name" value="NUDIX_hydrolase-like_dom_sf"/>
</dbReference>
<evidence type="ECO:0000256" key="18">
    <source>
        <dbReference type="ARBA" id="ARBA00047666"/>
    </source>
</evidence>
<evidence type="ECO:0000256" key="26">
    <source>
        <dbReference type="ARBA" id="ARBA00051856"/>
    </source>
</evidence>
<comment type="catalytic activity">
    <reaction evidence="12">
        <text>CoA + H2O = (R)-4'-phosphopantetheine + adenosine 3',5'-bisphosphate + 2 H(+)</text>
        <dbReference type="Rhea" id="RHEA:64988"/>
        <dbReference type="ChEBI" id="CHEBI:15377"/>
        <dbReference type="ChEBI" id="CHEBI:15378"/>
        <dbReference type="ChEBI" id="CHEBI:57287"/>
        <dbReference type="ChEBI" id="CHEBI:58343"/>
        <dbReference type="ChEBI" id="CHEBI:61723"/>
        <dbReference type="EC" id="3.6.1.77"/>
    </reaction>
    <physiologicalReaction direction="left-to-right" evidence="12">
        <dbReference type="Rhea" id="RHEA:64989"/>
    </physiologicalReaction>
</comment>
<comment type="catalytic activity">
    <reaction evidence="15">
        <text>malonyl-CoA + H2O = malonyl-4'-phosphopantetheine + adenosine 3',5'-bisphosphate + 2 H(+)</text>
        <dbReference type="Rhea" id="RHEA:67468"/>
        <dbReference type="ChEBI" id="CHEBI:15377"/>
        <dbReference type="ChEBI" id="CHEBI:15378"/>
        <dbReference type="ChEBI" id="CHEBI:57384"/>
        <dbReference type="ChEBI" id="CHEBI:58343"/>
        <dbReference type="ChEBI" id="CHEBI:172363"/>
    </reaction>
    <physiologicalReaction direction="left-to-right" evidence="15">
        <dbReference type="Rhea" id="RHEA:67469"/>
    </physiologicalReaction>
</comment>
<keyword evidence="7 31" id="KW-0378">Hydrolase</keyword>
<evidence type="ECO:0000256" key="11">
    <source>
        <dbReference type="ARBA" id="ARBA00023211"/>
    </source>
</evidence>
<evidence type="ECO:0000256" key="1">
    <source>
        <dbReference type="ARBA" id="ARBA00001936"/>
    </source>
</evidence>
<comment type="catalytic activity">
    <reaction evidence="21">
        <text>a 5'-end CoA-ribonucleoside in mRNA + H2O = a 5'-end phospho-adenosine-phospho-ribonucleoside in mRNA + (R)-4'-phosphopantetheine + 2 H(+)</text>
        <dbReference type="Rhea" id="RHEA:67592"/>
        <dbReference type="Rhea" id="RHEA-COMP:15719"/>
        <dbReference type="Rhea" id="RHEA-COMP:17276"/>
        <dbReference type="ChEBI" id="CHEBI:15377"/>
        <dbReference type="ChEBI" id="CHEBI:15378"/>
        <dbReference type="ChEBI" id="CHEBI:61723"/>
        <dbReference type="ChEBI" id="CHEBI:144051"/>
        <dbReference type="ChEBI" id="CHEBI:172371"/>
    </reaction>
    <physiologicalReaction direction="left-to-right" evidence="21">
        <dbReference type="Rhea" id="RHEA:67593"/>
    </physiologicalReaction>
</comment>
<evidence type="ECO:0000256" key="3">
    <source>
        <dbReference type="ARBA" id="ARBA00004275"/>
    </source>
</evidence>
<evidence type="ECO:0000256" key="28">
    <source>
        <dbReference type="ARBA" id="ARBA00072984"/>
    </source>
</evidence>
<comment type="catalytic activity">
    <reaction evidence="20">
        <text>succinyl-CoA + H2O = succinyl-4'-phosphopantetheine + adenosine 3',5'-bisphosphate + 2 H(+)</text>
        <dbReference type="Rhea" id="RHEA:67472"/>
        <dbReference type="ChEBI" id="CHEBI:15377"/>
        <dbReference type="ChEBI" id="CHEBI:15378"/>
        <dbReference type="ChEBI" id="CHEBI:57292"/>
        <dbReference type="ChEBI" id="CHEBI:58343"/>
        <dbReference type="ChEBI" id="CHEBI:172364"/>
    </reaction>
    <physiologicalReaction direction="left-to-right" evidence="20">
        <dbReference type="Rhea" id="RHEA:67473"/>
    </physiologicalReaction>
</comment>
<dbReference type="GO" id="GO:0030145">
    <property type="term" value="F:manganese ion binding"/>
    <property type="evidence" value="ECO:0007669"/>
    <property type="project" value="InterPro"/>
</dbReference>
<evidence type="ECO:0000256" key="25">
    <source>
        <dbReference type="ARBA" id="ARBA00051749"/>
    </source>
</evidence>
<comment type="subcellular location">
    <subcellularLocation>
        <location evidence="3">Peroxisome</location>
    </subcellularLocation>
</comment>
<comment type="catalytic activity">
    <reaction evidence="17">
        <text>hexanoyl-CoA + H2O = hexanoyl-4'-phosphopantetheine + adenosine 3',5'-bisphosphate + 2 H(+)</text>
        <dbReference type="Rhea" id="RHEA:49980"/>
        <dbReference type="ChEBI" id="CHEBI:15377"/>
        <dbReference type="ChEBI" id="CHEBI:15378"/>
        <dbReference type="ChEBI" id="CHEBI:58343"/>
        <dbReference type="ChEBI" id="CHEBI:62620"/>
        <dbReference type="ChEBI" id="CHEBI:132012"/>
    </reaction>
    <physiologicalReaction direction="left-to-right" evidence="17">
        <dbReference type="Rhea" id="RHEA:49981"/>
    </physiologicalReaction>
</comment>
<keyword evidence="11" id="KW-0464">Manganese</keyword>
<dbReference type="GO" id="GO:0010945">
    <property type="term" value="F:coenzyme A diphosphatase activity"/>
    <property type="evidence" value="ECO:0007669"/>
    <property type="project" value="UniProtKB-EC"/>
</dbReference>
<comment type="catalytic activity">
    <reaction evidence="18">
        <text>propanoyl-CoA + H2O = propanoyl-4'-phosphopantetheine + adenosine 3',5'-bisphosphate + 2 H(+)</text>
        <dbReference type="Rhea" id="RHEA:67464"/>
        <dbReference type="ChEBI" id="CHEBI:15377"/>
        <dbReference type="ChEBI" id="CHEBI:15378"/>
        <dbReference type="ChEBI" id="CHEBI:57392"/>
        <dbReference type="ChEBI" id="CHEBI:58343"/>
        <dbReference type="ChEBI" id="CHEBI:172362"/>
    </reaction>
    <physiologicalReaction direction="left-to-right" evidence="18">
        <dbReference type="Rhea" id="RHEA:67465"/>
    </physiologicalReaction>
</comment>
<keyword evidence="6" id="KW-0479">Metal-binding</keyword>
<evidence type="ECO:0000256" key="13">
    <source>
        <dbReference type="ARBA" id="ARBA00044967"/>
    </source>
</evidence>
<evidence type="ECO:0000256" key="27">
    <source>
        <dbReference type="ARBA" id="ARBA00059426"/>
    </source>
</evidence>
<comment type="cofactor">
    <cofactor evidence="2">
        <name>Mg(2+)</name>
        <dbReference type="ChEBI" id="CHEBI:18420"/>
    </cofactor>
</comment>
<dbReference type="InterPro" id="IPR000086">
    <property type="entry name" value="NUDIX_hydrolase_dom"/>
</dbReference>
<dbReference type="InterPro" id="IPR000059">
    <property type="entry name" value="NUDIX_hydrolase_NudL_CS"/>
</dbReference>
<proteinExistence type="inferred from homology"/>
<dbReference type="FunCoup" id="A0A7J8C9S5">
    <property type="interactions" value="173"/>
</dbReference>
<accession>A0A7J8C9S5</accession>
<dbReference type="PANTHER" id="PTHR12992">
    <property type="entry name" value="NUDIX HYDROLASE"/>
    <property type="match status" value="1"/>
</dbReference>
<evidence type="ECO:0000256" key="8">
    <source>
        <dbReference type="ARBA" id="ARBA00022842"/>
    </source>
</evidence>
<dbReference type="GO" id="GO:0009132">
    <property type="term" value="P:nucleoside diphosphate metabolic process"/>
    <property type="evidence" value="ECO:0007669"/>
    <property type="project" value="InterPro"/>
</dbReference>
<comment type="catalytic activity">
    <reaction evidence="24">
        <text>decanoyl-CoA + H2O = decanoyl-4'-phosphopantetheine + adenosine 3',5'-bisphosphate + 2 H(+)</text>
        <dbReference type="Rhea" id="RHEA:50020"/>
        <dbReference type="ChEBI" id="CHEBI:15377"/>
        <dbReference type="ChEBI" id="CHEBI:15378"/>
        <dbReference type="ChEBI" id="CHEBI:58343"/>
        <dbReference type="ChEBI" id="CHEBI:61430"/>
        <dbReference type="ChEBI" id="CHEBI:132014"/>
    </reaction>
    <physiologicalReaction direction="left-to-right" evidence="24">
        <dbReference type="Rhea" id="RHEA:50021"/>
    </physiologicalReaction>
</comment>
<evidence type="ECO:0000256" key="16">
    <source>
        <dbReference type="ARBA" id="ARBA00047403"/>
    </source>
</evidence>
<dbReference type="Gene3D" id="3.90.79.10">
    <property type="entry name" value="Nucleoside Triphosphate Pyrophosphohydrolase"/>
    <property type="match status" value="1"/>
</dbReference>
<comment type="similarity">
    <text evidence="4">Belongs to the Nudix hydrolase family. PCD1 subfamily.</text>
</comment>
<evidence type="ECO:0000256" key="6">
    <source>
        <dbReference type="ARBA" id="ARBA00022723"/>
    </source>
</evidence>
<dbReference type="FunFam" id="3.90.79.10:FF:000049">
    <property type="entry name" value="Peroxisomal coenzyme A diphosphatase NUDT7"/>
    <property type="match status" value="1"/>
</dbReference>
<comment type="catalytic activity">
    <reaction evidence="16">
        <text>tetradecanoyl-CoA + H2O = tetradecanoyl-4'-phosphopantetheine + adenosine 3',5'-bisphosphate + 2 H(+)</text>
        <dbReference type="Rhea" id="RHEA:50028"/>
        <dbReference type="ChEBI" id="CHEBI:15377"/>
        <dbReference type="ChEBI" id="CHEBI:15378"/>
        <dbReference type="ChEBI" id="CHEBI:57385"/>
        <dbReference type="ChEBI" id="CHEBI:58343"/>
        <dbReference type="ChEBI" id="CHEBI:132017"/>
    </reaction>
    <physiologicalReaction direction="left-to-right" evidence="16">
        <dbReference type="Rhea" id="RHEA:50029"/>
    </physiologicalReaction>
</comment>
<dbReference type="GO" id="GO:0000287">
    <property type="term" value="F:magnesium ion binding"/>
    <property type="evidence" value="ECO:0007669"/>
    <property type="project" value="InterPro"/>
</dbReference>
<comment type="catalytic activity">
    <reaction evidence="25">
        <text>3alpha,7alpha,12alpha-trihydroxy-5beta-cholestan-26-oyl-CoA + H2O = 3alpha,7alpha,12alpha-trihydroxy-5beta-cholestan-26-oyl-4'-phosphopantetheine + adenosine 3',5'-bisphosphate + 2 H(+)</text>
        <dbReference type="Rhea" id="RHEA:50040"/>
        <dbReference type="ChEBI" id="CHEBI:15377"/>
        <dbReference type="ChEBI" id="CHEBI:15378"/>
        <dbReference type="ChEBI" id="CHEBI:58343"/>
        <dbReference type="ChEBI" id="CHEBI:63001"/>
        <dbReference type="ChEBI" id="CHEBI:132021"/>
    </reaction>
    <physiologicalReaction direction="left-to-right" evidence="25">
        <dbReference type="Rhea" id="RHEA:50041"/>
    </physiologicalReaction>
</comment>
<comment type="catalytic activity">
    <reaction evidence="14">
        <text>octanoyl-CoA + H2O = S-octanoyl-4'-phosphopantetheine + adenosine 3',5'-bisphosphate + 2 H(+)</text>
        <dbReference type="Rhea" id="RHEA:50016"/>
        <dbReference type="ChEBI" id="CHEBI:15377"/>
        <dbReference type="ChEBI" id="CHEBI:15378"/>
        <dbReference type="ChEBI" id="CHEBI:57386"/>
        <dbReference type="ChEBI" id="CHEBI:58343"/>
        <dbReference type="ChEBI" id="CHEBI:132013"/>
    </reaction>
    <physiologicalReaction direction="left-to-right" evidence="14">
        <dbReference type="Rhea" id="RHEA:50017"/>
    </physiologicalReaction>
</comment>
<dbReference type="CDD" id="cd03426">
    <property type="entry name" value="NUDIX_CoAse_Nudt7"/>
    <property type="match status" value="1"/>
</dbReference>
<comment type="subunit">
    <text evidence="5">Monomer.</text>
</comment>
<feature type="domain" description="Nudix hydrolase" evidence="30">
    <location>
        <begin position="36"/>
        <end position="168"/>
    </location>
</feature>
<dbReference type="GO" id="GO:0015938">
    <property type="term" value="P:coenzyme A catabolic process"/>
    <property type="evidence" value="ECO:0007669"/>
    <property type="project" value="TreeGrafter"/>
</dbReference>
<comment type="catalytic activity">
    <reaction evidence="22">
        <text>choloyl-CoA + H2O = S-choloyl-4'-phosphopantetheine + adenosine 3',5'-bisphosphate + 2 H(+)</text>
        <dbReference type="Rhea" id="RHEA:50036"/>
        <dbReference type="ChEBI" id="CHEBI:15377"/>
        <dbReference type="ChEBI" id="CHEBI:15378"/>
        <dbReference type="ChEBI" id="CHEBI:57373"/>
        <dbReference type="ChEBI" id="CHEBI:58343"/>
        <dbReference type="ChEBI" id="CHEBI:132020"/>
    </reaction>
    <physiologicalReaction direction="left-to-right" evidence="22">
        <dbReference type="Rhea" id="RHEA:50037"/>
    </physiologicalReaction>
</comment>
<keyword evidence="10" id="KW-0576">Peroxisome</keyword>
<dbReference type="GO" id="GO:0003723">
    <property type="term" value="F:RNA binding"/>
    <property type="evidence" value="ECO:0007669"/>
    <property type="project" value="UniProtKB-KW"/>
</dbReference>
<dbReference type="PROSITE" id="PS01293">
    <property type="entry name" value="NUDIX_COA"/>
    <property type="match status" value="1"/>
</dbReference>
<keyword evidence="8" id="KW-0460">Magnesium</keyword>
<dbReference type="Proteomes" id="UP000550707">
    <property type="component" value="Unassembled WGS sequence"/>
</dbReference>
<comment type="function">
    <text evidence="27">Fatty acyl-coenzyme A (CoA) diphosphatase that hydrolyzes fatty acyl-CoA to yield acyl-4'-phosphopantetheine and adenosine 3',5'-bisphosphate. Cleaves CoA, CoA esters and oxidized CoA with similar efficiencies. Preferentially hydrolyzes medium-chain acyl-CoAs and bile acid-CoAs. Has no activity toward NDP-sugars, CDP-alcohols, (deoxy)nucleoside 5'-triphosphates, nucleoside 5'-di or monophosphates, diadenosine polyphosphates, NAD, NADH, NADP, NADPH or thymidine-5'-monophospho-p-nitrophenyl ester. May be required to eliminate oxidized CoA from peroxisomes, or regulate CoA and acyl-CoA levels in this organelle in response to metabolic demand. Does not play a role in U8 snoRNA decapping activity. Binds U8 snoRNA. Exhibits decapping activity towards dpCoA-capped RNAs in vitro.</text>
</comment>
<dbReference type="GO" id="GO:0005782">
    <property type="term" value="C:peroxisomal matrix"/>
    <property type="evidence" value="ECO:0007669"/>
    <property type="project" value="UniProtKB-ARBA"/>
</dbReference>
<evidence type="ECO:0000256" key="7">
    <source>
        <dbReference type="ARBA" id="ARBA00022801"/>
    </source>
</evidence>
<dbReference type="InParanoid" id="A0A7J8C9S5"/>
<evidence type="ECO:0000256" key="9">
    <source>
        <dbReference type="ARBA" id="ARBA00022884"/>
    </source>
</evidence>
<evidence type="ECO:0000313" key="31">
    <source>
        <dbReference type="EMBL" id="KAF6407624.1"/>
    </source>
</evidence>
<reference evidence="31 32" key="1">
    <citation type="journal article" date="2020" name="Nature">
        <title>Six reference-quality genomes reveal evolution of bat adaptations.</title>
        <authorList>
            <person name="Jebb D."/>
            <person name="Huang Z."/>
            <person name="Pippel M."/>
            <person name="Hughes G.M."/>
            <person name="Lavrichenko K."/>
            <person name="Devanna P."/>
            <person name="Winkler S."/>
            <person name="Jermiin L.S."/>
            <person name="Skirmuntt E.C."/>
            <person name="Katzourakis A."/>
            <person name="Burkitt-Gray L."/>
            <person name="Ray D.A."/>
            <person name="Sullivan K.A.M."/>
            <person name="Roscito J.G."/>
            <person name="Kirilenko B.M."/>
            <person name="Davalos L.M."/>
            <person name="Corthals A.P."/>
            <person name="Power M.L."/>
            <person name="Jones G."/>
            <person name="Ransome R.D."/>
            <person name="Dechmann D.K.N."/>
            <person name="Locatelli A.G."/>
            <person name="Puechmaille S.J."/>
            <person name="Fedrigo O."/>
            <person name="Jarvis E.D."/>
            <person name="Hiller M."/>
            <person name="Vernes S.C."/>
            <person name="Myers E.W."/>
            <person name="Teeling E.C."/>
        </authorList>
    </citation>
    <scope>NUCLEOTIDE SEQUENCE [LARGE SCALE GENOMIC DNA]</scope>
    <source>
        <strain evidence="31">MMolMol1</strain>
        <tissue evidence="31">Muscle</tissue>
    </source>
</reference>
<evidence type="ECO:0000256" key="10">
    <source>
        <dbReference type="ARBA" id="ARBA00023140"/>
    </source>
</evidence>
<dbReference type="OrthoDB" id="206213at2759"/>